<dbReference type="Pfam" id="PF13641">
    <property type="entry name" value="Glyco_tranf_2_3"/>
    <property type="match status" value="1"/>
</dbReference>
<evidence type="ECO:0000313" key="2">
    <source>
        <dbReference type="Proteomes" id="UP000646386"/>
    </source>
</evidence>
<dbReference type="NCBIfam" id="TIGR04440">
    <property type="entry name" value="glyco_TIGR04440"/>
    <property type="match status" value="1"/>
</dbReference>
<protein>
    <submittedName>
        <fullName evidence="1">TIGR00180 family glycosyltransferase</fullName>
    </submittedName>
</protein>
<dbReference type="PANTHER" id="PTHR43179">
    <property type="entry name" value="RHAMNOSYLTRANSFERASE WBBL"/>
    <property type="match status" value="1"/>
</dbReference>
<evidence type="ECO:0000313" key="1">
    <source>
        <dbReference type="EMBL" id="QXI07785.1"/>
    </source>
</evidence>
<name>A0ABX8Q2D2_9PSED</name>
<dbReference type="EMBL" id="CP077089">
    <property type="protein sequence ID" value="QXI07785.1"/>
    <property type="molecule type" value="Genomic_DNA"/>
</dbReference>
<reference evidence="1 2" key="1">
    <citation type="journal article" date="2020" name="Microorganisms">
        <title>Reliable Identification of Environmental Pseudomonas Isolates Using the rpoD Gene.</title>
        <authorList>
            <consortium name="The Broad Institute Genome Sequencing Platform"/>
            <person name="Girard L."/>
            <person name="Lood C."/>
            <person name="Rokni-Zadeh H."/>
            <person name="van Noort V."/>
            <person name="Lavigne R."/>
            <person name="De Mot R."/>
        </authorList>
    </citation>
    <scope>NUCLEOTIDE SEQUENCE [LARGE SCALE GENOMIC DNA]</scope>
    <source>
        <strain evidence="1 2">ZA 5.3</strain>
    </source>
</reference>
<dbReference type="Proteomes" id="UP000646386">
    <property type="component" value="Chromosome"/>
</dbReference>
<dbReference type="RefSeq" id="WP_186616380.1">
    <property type="nucleotide sequence ID" value="NZ_CP077089.1"/>
</dbReference>
<dbReference type="SUPFAM" id="SSF53448">
    <property type="entry name" value="Nucleotide-diphospho-sugar transferases"/>
    <property type="match status" value="3"/>
</dbReference>
<dbReference type="Gene3D" id="3.90.550.10">
    <property type="entry name" value="Spore Coat Polysaccharide Biosynthesis Protein SpsA, Chain A"/>
    <property type="match status" value="2"/>
</dbReference>
<accession>A0ABX8Q2D2</accession>
<proteinExistence type="predicted"/>
<dbReference type="InterPro" id="IPR031042">
    <property type="entry name" value="Glyco_TIGR04440"/>
</dbReference>
<gene>
    <name evidence="1" type="ORF">HU718_008825</name>
</gene>
<dbReference type="PANTHER" id="PTHR43179:SF7">
    <property type="entry name" value="RHAMNOSYLTRANSFERASE WBBL"/>
    <property type="match status" value="1"/>
</dbReference>
<sequence length="971" mass="107867">MQGKYSTELALPLEELLTVVLITHNRPAFLRRAVKYYSSLPCRIMVLDSTLERPEGDFSAVDYHHVPQFAYWGMQAKLAYGVEHLTTPYMVLAADDDFILHDSLAESVGFLHANPDYGMCHGYCLMYLSLAHGVNYYRRDKKVQEDYASERAQDRVLDYMSQYIPPFYAVTRTDLMKNWHAALPPGTNFQWQEIGHVYYLLASAKARILPIPYVVREINYGVSEHNTDVYHSLTYVDAKSVAEREAFAEFLVSLPTAIEGLDAGQAKAFALESFEAMADSLKSGRALTAELIIESTWNQELKSPDRRFGPLQYVEMPFYNQAFFERLEQFEFILHTLPAGRMQLEGLEGVWARQAHLLQARNNDTAESVVDRLWQAHDLNAFNQTVVKRLAAQLDVVGDESAAQAMREWIARLEALTVDDHQPVFGKMKSGRLLQWLAARTPAIEQLESIGQHLATEGGGPQFGIFLLDLDNDIDKLQVSLDSLLEGHCKAFRIVVFTTGEAPAATTAQNTLHFVRVTQSNFVDKLNQSAQQSPSDWLLLGEAGDQFTASGLLRASLELMSAEGVRAVATDEIQRKDNGALVDVFRPGFNLDLLQSVPALMARHWLIRREVLLDAGGYQADFSKALEFDLLLRIIEQGGLDGLAHLDEPLLITQAAELEENAHERQALLRHLGNRGYKAKVTSTAPGTWQIDYRHTEQPLVSIIVPVIDDLPVLRRCLEGVLLRTRYSRYEVLLAANANQSAAVNDWLGTLRHAKVNVLRADQPLSEVALYNAASEQAQGEYLVLLAADSEVVNPNWIDSLLNHAQRPEVGIVGAKLVDRDGNIAQAGLILGLNDGVGSAFIGDKHAAAGYMHRLAVEQNYSAVSKVCLMVRKELFNVLGGLDEVTFVEGYADVDLCLKAGQAGYLTVWTPLVQVLHTGELPQAPQALAALREKWSDVFAQDPAYNANLALGGKGFTLGENASINWAQLLA</sequence>
<organism evidence="1 2">
    <name type="scientific">Pseudomonas tensinigenes</name>
    <dbReference type="NCBI Taxonomy" id="2745511"/>
    <lineage>
        <taxon>Bacteria</taxon>
        <taxon>Pseudomonadati</taxon>
        <taxon>Pseudomonadota</taxon>
        <taxon>Gammaproteobacteria</taxon>
        <taxon>Pseudomonadales</taxon>
        <taxon>Pseudomonadaceae</taxon>
        <taxon>Pseudomonas</taxon>
    </lineage>
</organism>
<dbReference type="InterPro" id="IPR029044">
    <property type="entry name" value="Nucleotide-diphossugar_trans"/>
</dbReference>
<reference evidence="1 2" key="2">
    <citation type="journal article" date="2021" name="Microorganisms">
        <title>The Ever-Expanding Pseudomonas Genus: Description of 43 New Species and Partition of the Pseudomonas putida Group.</title>
        <authorList>
            <person name="Girard L."/>
            <person name="Lood C."/>
            <person name="Hofte M."/>
            <person name="Vandamme P."/>
            <person name="Rokni-Zadeh H."/>
            <person name="van Noort V."/>
            <person name="Lavigne R."/>
            <person name="De Mot R."/>
        </authorList>
    </citation>
    <scope>NUCLEOTIDE SEQUENCE [LARGE SCALE GENOMIC DNA]</scope>
    <source>
        <strain evidence="1 2">ZA 5.3</strain>
    </source>
</reference>
<keyword evidence="2" id="KW-1185">Reference proteome</keyword>